<feature type="domain" description="Zn(2)-C6 fungal-type" evidence="7">
    <location>
        <begin position="218"/>
        <end position="248"/>
    </location>
</feature>
<dbReference type="PANTHER" id="PTHR47338">
    <property type="entry name" value="ZN(II)2CYS6 TRANSCRIPTION FACTOR (EUROFUNG)-RELATED"/>
    <property type="match status" value="1"/>
</dbReference>
<feature type="compositionally biased region" description="Basic residues" evidence="6">
    <location>
        <begin position="253"/>
        <end position="270"/>
    </location>
</feature>
<dbReference type="SUPFAM" id="SSF57701">
    <property type="entry name" value="Zn2/Cys6 DNA-binding domain"/>
    <property type="match status" value="1"/>
</dbReference>
<accession>A0AAD4DPX1</accession>
<evidence type="ECO:0000256" key="1">
    <source>
        <dbReference type="ARBA" id="ARBA00004123"/>
    </source>
</evidence>
<keyword evidence="3" id="KW-0805">Transcription regulation</keyword>
<organism evidence="9 10">
    <name type="scientific">Suillus fuscotomentosus</name>
    <dbReference type="NCBI Taxonomy" id="1912939"/>
    <lineage>
        <taxon>Eukaryota</taxon>
        <taxon>Fungi</taxon>
        <taxon>Dikarya</taxon>
        <taxon>Basidiomycota</taxon>
        <taxon>Agaricomycotina</taxon>
        <taxon>Agaricomycetes</taxon>
        <taxon>Agaricomycetidae</taxon>
        <taxon>Boletales</taxon>
        <taxon>Suillineae</taxon>
        <taxon>Suillaceae</taxon>
        <taxon>Suillus</taxon>
    </lineage>
</organism>
<keyword evidence="5" id="KW-0539">Nucleus</keyword>
<keyword evidence="2" id="KW-0479">Metal-binding</keyword>
<protein>
    <recommendedName>
        <fullName evidence="7">Zn(2)-C6 fungal-type domain-containing protein</fullName>
    </recommendedName>
</protein>
<dbReference type="EMBL" id="JABBWK010000243">
    <property type="protein sequence ID" value="KAG1886882.1"/>
    <property type="molecule type" value="Genomic_DNA"/>
</dbReference>
<dbReference type="AlphaFoldDB" id="A0AAD4DPX1"/>
<evidence type="ECO:0000256" key="2">
    <source>
        <dbReference type="ARBA" id="ARBA00022723"/>
    </source>
</evidence>
<evidence type="ECO:0000256" key="3">
    <source>
        <dbReference type="ARBA" id="ARBA00023015"/>
    </source>
</evidence>
<dbReference type="GO" id="GO:0000981">
    <property type="term" value="F:DNA-binding transcription factor activity, RNA polymerase II-specific"/>
    <property type="evidence" value="ECO:0007669"/>
    <property type="project" value="InterPro"/>
</dbReference>
<feature type="region of interest" description="Disordered" evidence="6">
    <location>
        <begin position="166"/>
        <end position="212"/>
    </location>
</feature>
<dbReference type="GeneID" id="64664992"/>
<feature type="compositionally biased region" description="Basic and acidic residues" evidence="6">
    <location>
        <begin position="290"/>
        <end position="299"/>
    </location>
</feature>
<keyword evidence="10" id="KW-1185">Reference proteome</keyword>
<dbReference type="RefSeq" id="XP_041217321.1">
    <property type="nucleotide sequence ID" value="XM_041370694.1"/>
</dbReference>
<dbReference type="EMBL" id="JABBWK010000168">
    <property type="protein sequence ID" value="KAG1889002.1"/>
    <property type="molecule type" value="Genomic_DNA"/>
</dbReference>
<gene>
    <name evidence="9" type="ORF">F5891DRAFT_156185</name>
    <name evidence="8" type="ORF">F5891DRAFT_280335</name>
</gene>
<evidence type="ECO:0000313" key="8">
    <source>
        <dbReference type="EMBL" id="KAG1886882.1"/>
    </source>
</evidence>
<evidence type="ECO:0000259" key="7">
    <source>
        <dbReference type="PROSITE" id="PS50048"/>
    </source>
</evidence>
<dbReference type="GO" id="GO:0005634">
    <property type="term" value="C:nucleus"/>
    <property type="evidence" value="ECO:0007669"/>
    <property type="project" value="UniProtKB-SubCell"/>
</dbReference>
<dbReference type="InterPro" id="IPR050815">
    <property type="entry name" value="TF_fung"/>
</dbReference>
<comment type="subcellular location">
    <subcellularLocation>
        <location evidence="1">Nucleus</location>
    </subcellularLocation>
</comment>
<dbReference type="SMART" id="SM00066">
    <property type="entry name" value="GAL4"/>
    <property type="match status" value="1"/>
</dbReference>
<comment type="caution">
    <text evidence="9">The sequence shown here is derived from an EMBL/GenBank/DDBJ whole genome shotgun (WGS) entry which is preliminary data.</text>
</comment>
<dbReference type="PROSITE" id="PS50048">
    <property type="entry name" value="ZN2_CY6_FUNGAL_2"/>
    <property type="match status" value="1"/>
</dbReference>
<sequence>MFSFKLQVSHVLMVISTNSDIYAPFLQGIMMEDGYQSNEDGSGLHSPIFGAQFPQPHGYIRYRQDQLDRQHAAGILASQFNYINIHPRPHLLETPSDFHSTQNLHYHNSYQSDFLPQRNHLGLDTPPHTHPNICLPLPPAHGAVINLFYQGPRNRKYSAEDLRTQSFSGGCSAQPPAIQTPESTRSPVPTSESTLQPQPAASTSQDPPRREISNQVVACQQCRARKIRCDSARPICHNCVRRSNECQYDAAPKRRGPDKRPGTRQRSCKKRPTDGSSPSSLRSKRKRTSVRNDDFELPRESNVPSA</sequence>
<dbReference type="Gene3D" id="4.10.240.10">
    <property type="entry name" value="Zn(2)-C6 fungal-type DNA-binding domain"/>
    <property type="match status" value="1"/>
</dbReference>
<evidence type="ECO:0000313" key="9">
    <source>
        <dbReference type="EMBL" id="KAG1889002.1"/>
    </source>
</evidence>
<evidence type="ECO:0000256" key="6">
    <source>
        <dbReference type="SAM" id="MobiDB-lite"/>
    </source>
</evidence>
<dbReference type="GO" id="GO:0008270">
    <property type="term" value="F:zinc ion binding"/>
    <property type="evidence" value="ECO:0007669"/>
    <property type="project" value="InterPro"/>
</dbReference>
<dbReference type="InterPro" id="IPR036864">
    <property type="entry name" value="Zn2-C6_fun-type_DNA-bd_sf"/>
</dbReference>
<proteinExistence type="predicted"/>
<dbReference type="PANTHER" id="PTHR47338:SF29">
    <property type="entry name" value="ZN(2)-C6 FUNGAL-TYPE DOMAIN-CONTAINING PROTEIN"/>
    <property type="match status" value="1"/>
</dbReference>
<dbReference type="PROSITE" id="PS00463">
    <property type="entry name" value="ZN2_CY6_FUNGAL_1"/>
    <property type="match status" value="1"/>
</dbReference>
<feature type="compositionally biased region" description="Polar residues" evidence="6">
    <location>
        <begin position="180"/>
        <end position="206"/>
    </location>
</feature>
<evidence type="ECO:0000256" key="4">
    <source>
        <dbReference type="ARBA" id="ARBA00023163"/>
    </source>
</evidence>
<reference evidence="9" key="1">
    <citation type="journal article" date="2020" name="New Phytol.">
        <title>Comparative genomics reveals dynamic genome evolution in host specialist ectomycorrhizal fungi.</title>
        <authorList>
            <person name="Lofgren L.A."/>
            <person name="Nguyen N.H."/>
            <person name="Vilgalys R."/>
            <person name="Ruytinx J."/>
            <person name="Liao H.L."/>
            <person name="Branco S."/>
            <person name="Kuo A."/>
            <person name="LaButti K."/>
            <person name="Lipzen A."/>
            <person name="Andreopoulos W."/>
            <person name="Pangilinan J."/>
            <person name="Riley R."/>
            <person name="Hundley H."/>
            <person name="Na H."/>
            <person name="Barry K."/>
            <person name="Grigoriev I.V."/>
            <person name="Stajich J.E."/>
            <person name="Kennedy P.G."/>
        </authorList>
    </citation>
    <scope>NUCLEOTIDE SEQUENCE</scope>
    <source>
        <strain evidence="9">FC203</strain>
    </source>
</reference>
<evidence type="ECO:0000313" key="10">
    <source>
        <dbReference type="Proteomes" id="UP001195769"/>
    </source>
</evidence>
<dbReference type="CDD" id="cd00067">
    <property type="entry name" value="GAL4"/>
    <property type="match status" value="1"/>
</dbReference>
<dbReference type="Pfam" id="PF00172">
    <property type="entry name" value="Zn_clus"/>
    <property type="match status" value="1"/>
</dbReference>
<feature type="region of interest" description="Disordered" evidence="6">
    <location>
        <begin position="250"/>
        <end position="306"/>
    </location>
</feature>
<dbReference type="InterPro" id="IPR001138">
    <property type="entry name" value="Zn2Cys6_DnaBD"/>
</dbReference>
<name>A0AAD4DPX1_9AGAM</name>
<dbReference type="Proteomes" id="UP001195769">
    <property type="component" value="Unassembled WGS sequence"/>
</dbReference>
<keyword evidence="4" id="KW-0804">Transcription</keyword>
<evidence type="ECO:0000256" key="5">
    <source>
        <dbReference type="ARBA" id="ARBA00023242"/>
    </source>
</evidence>